<organism evidence="2 3">
    <name type="scientific">Vibrio bivalvicida</name>
    <dbReference type="NCBI Taxonomy" id="1276888"/>
    <lineage>
        <taxon>Bacteria</taxon>
        <taxon>Pseudomonadati</taxon>
        <taxon>Pseudomonadota</taxon>
        <taxon>Gammaproteobacteria</taxon>
        <taxon>Vibrionales</taxon>
        <taxon>Vibrionaceae</taxon>
        <taxon>Vibrio</taxon>
        <taxon>Vibrio oreintalis group</taxon>
    </lineage>
</organism>
<evidence type="ECO:0000313" key="2">
    <source>
        <dbReference type="EMBL" id="OAJ94219.1"/>
    </source>
</evidence>
<sequence length="227" mass="26639">MKVIVNYIIVFLVSISSLLSFDIISKERELEMIDIVKECEVLKENADNGDHKGYKKLTDCYFYGILGSIGEINYKKIDYYLEMAVDTIDDDQSKLLLARSYMHYPSRNCLYDKSEKLLNKVKDKDQLQYKILYCDAIISGKFSNSGNYDLTCLEEIIEHGNKPALYAYMESYKNNYHNGLDYKEEYLNRYYEKISDSESESLKGFLEMRCFFIPLEQCEPVSAWELK</sequence>
<dbReference type="InterPro" id="IPR011990">
    <property type="entry name" value="TPR-like_helical_dom_sf"/>
</dbReference>
<feature type="transmembrane region" description="Helical" evidence="1">
    <location>
        <begin position="6"/>
        <end position="24"/>
    </location>
</feature>
<gene>
    <name evidence="2" type="ORF">APB76_10670</name>
</gene>
<name>A0A177Y034_9VIBR</name>
<reference evidence="2 3" key="1">
    <citation type="journal article" date="2016" name="Syst. Appl. Microbiol.">
        <title>Vibrio bivalvicida sp. nov., a novel larval pathogen for bivalve molluscs reared in a hatchery.</title>
        <authorList>
            <person name="Dubert J."/>
            <person name="Romalde J.L."/>
            <person name="Prado S."/>
            <person name="Barja J.L."/>
        </authorList>
    </citation>
    <scope>NUCLEOTIDE SEQUENCE [LARGE SCALE GENOMIC DNA]</scope>
    <source>
        <strain evidence="2 3">605</strain>
    </source>
</reference>
<dbReference type="Proteomes" id="UP000078406">
    <property type="component" value="Unassembled WGS sequence"/>
</dbReference>
<protein>
    <submittedName>
        <fullName evidence="2">Uncharacterized protein</fullName>
    </submittedName>
</protein>
<dbReference type="Gene3D" id="1.25.40.10">
    <property type="entry name" value="Tetratricopeptide repeat domain"/>
    <property type="match status" value="1"/>
</dbReference>
<evidence type="ECO:0000256" key="1">
    <source>
        <dbReference type="SAM" id="Phobius"/>
    </source>
</evidence>
<keyword evidence="1" id="KW-0472">Membrane</keyword>
<dbReference type="AlphaFoldDB" id="A0A177Y034"/>
<dbReference type="RefSeq" id="WP_054963483.1">
    <property type="nucleotide sequence ID" value="NZ_LLEI02000030.1"/>
</dbReference>
<proteinExistence type="predicted"/>
<evidence type="ECO:0000313" key="3">
    <source>
        <dbReference type="Proteomes" id="UP000078406"/>
    </source>
</evidence>
<keyword evidence="1" id="KW-1133">Transmembrane helix</keyword>
<comment type="caution">
    <text evidence="2">The sequence shown here is derived from an EMBL/GenBank/DDBJ whole genome shotgun (WGS) entry which is preliminary data.</text>
</comment>
<dbReference type="EMBL" id="LLEI02000030">
    <property type="protein sequence ID" value="OAJ94219.1"/>
    <property type="molecule type" value="Genomic_DNA"/>
</dbReference>
<keyword evidence="1" id="KW-0812">Transmembrane</keyword>
<accession>A0A177Y034</accession>